<comment type="caution">
    <text evidence="3">The sequence shown here is derived from an EMBL/GenBank/DDBJ whole genome shotgun (WGS) entry which is preliminary data.</text>
</comment>
<dbReference type="AlphaFoldDB" id="A0A7J7NNA5"/>
<dbReference type="OrthoDB" id="3156807at2759"/>
<dbReference type="Gene3D" id="3.40.640.10">
    <property type="entry name" value="Type I PLP-dependent aspartate aminotransferase-like (Major domain)"/>
    <property type="match status" value="1"/>
</dbReference>
<sequence length="216" mass="23540">MQASWDLDNLYLNVPPASVVALIITQNNTRAKGMAKAKRKTTTMAPTLNVVEDHVGKEVDDGVPIDKGKYKNSGVHHALNPDPYRGCFGFDRLNYVEDVYGLIDYGTSGRVTGFIAEAIQGVGGIVELAPGDLPAAYKMWETRGELYSSMELISNAPFAEVTSLKDSKPYGSCLYDLNIDSWRNISPPGVKEPYKAKPGDILIISDSIPEIASDLQ</sequence>
<evidence type="ECO:0000313" key="3">
    <source>
        <dbReference type="EMBL" id="KAF6168432.1"/>
    </source>
</evidence>
<evidence type="ECO:0000256" key="1">
    <source>
        <dbReference type="ARBA" id="ARBA00008954"/>
    </source>
</evidence>
<dbReference type="Proteomes" id="UP000541444">
    <property type="component" value="Unassembled WGS sequence"/>
</dbReference>
<comment type="similarity">
    <text evidence="1">Belongs to the class-III pyridoxal-phosphate-dependent aminotransferase family.</text>
</comment>
<dbReference type="InterPro" id="IPR045529">
    <property type="entry name" value="DUF6469"/>
</dbReference>
<dbReference type="GO" id="GO:0005739">
    <property type="term" value="C:mitochondrion"/>
    <property type="evidence" value="ECO:0007669"/>
    <property type="project" value="TreeGrafter"/>
</dbReference>
<dbReference type="EMBL" id="JACGCM010000696">
    <property type="protein sequence ID" value="KAF6168432.1"/>
    <property type="molecule type" value="Genomic_DNA"/>
</dbReference>
<dbReference type="Pfam" id="PF20073">
    <property type="entry name" value="DUF6469"/>
    <property type="match status" value="1"/>
</dbReference>
<proteinExistence type="inferred from homology"/>
<dbReference type="PANTHER" id="PTHR45688">
    <property type="match status" value="1"/>
</dbReference>
<evidence type="ECO:0000313" key="4">
    <source>
        <dbReference type="Proteomes" id="UP000541444"/>
    </source>
</evidence>
<protein>
    <recommendedName>
        <fullName evidence="2">DUF6469 domain-containing protein</fullName>
    </recommendedName>
</protein>
<reference evidence="3 4" key="1">
    <citation type="journal article" date="2020" name="IScience">
        <title>Genome Sequencing of the Endangered Kingdonia uniflora (Circaeasteraceae, Ranunculales) Reveals Potential Mechanisms of Evolutionary Specialization.</title>
        <authorList>
            <person name="Sun Y."/>
            <person name="Deng T."/>
            <person name="Zhang A."/>
            <person name="Moore M.J."/>
            <person name="Landis J.B."/>
            <person name="Lin N."/>
            <person name="Zhang H."/>
            <person name="Zhang X."/>
            <person name="Huang J."/>
            <person name="Zhang X."/>
            <person name="Sun H."/>
            <person name="Wang H."/>
        </authorList>
    </citation>
    <scope>NUCLEOTIDE SEQUENCE [LARGE SCALE GENOMIC DNA]</scope>
    <source>
        <strain evidence="3">TB1705</strain>
        <tissue evidence="3">Leaf</tissue>
    </source>
</reference>
<gene>
    <name evidence="3" type="ORF">GIB67_004984</name>
</gene>
<name>A0A7J7NNA5_9MAGN</name>
<accession>A0A7J7NNA5</accession>
<organism evidence="3 4">
    <name type="scientific">Kingdonia uniflora</name>
    <dbReference type="NCBI Taxonomy" id="39325"/>
    <lineage>
        <taxon>Eukaryota</taxon>
        <taxon>Viridiplantae</taxon>
        <taxon>Streptophyta</taxon>
        <taxon>Embryophyta</taxon>
        <taxon>Tracheophyta</taxon>
        <taxon>Spermatophyta</taxon>
        <taxon>Magnoliopsida</taxon>
        <taxon>Ranunculales</taxon>
        <taxon>Circaeasteraceae</taxon>
        <taxon>Kingdonia</taxon>
    </lineage>
</organism>
<feature type="domain" description="DUF6469" evidence="2">
    <location>
        <begin position="157"/>
        <end position="216"/>
    </location>
</feature>
<keyword evidence="4" id="KW-1185">Reference proteome</keyword>
<evidence type="ECO:0000259" key="2">
    <source>
        <dbReference type="Pfam" id="PF20073"/>
    </source>
</evidence>
<dbReference type="PANTHER" id="PTHR45688:SF13">
    <property type="entry name" value="ALANINE--GLYOXYLATE AMINOTRANSFERASE 2-LIKE"/>
    <property type="match status" value="1"/>
</dbReference>
<dbReference type="InterPro" id="IPR015421">
    <property type="entry name" value="PyrdxlP-dep_Trfase_major"/>
</dbReference>